<evidence type="ECO:0000256" key="1">
    <source>
        <dbReference type="SAM" id="SignalP"/>
    </source>
</evidence>
<reference evidence="2 3" key="1">
    <citation type="submission" date="2019-01" db="EMBL/GenBank/DDBJ databases">
        <authorList>
            <person name="Sayadi A."/>
        </authorList>
    </citation>
    <scope>NUCLEOTIDE SEQUENCE [LARGE SCALE GENOMIC DNA]</scope>
</reference>
<feature type="signal peptide" evidence="1">
    <location>
        <begin position="1"/>
        <end position="18"/>
    </location>
</feature>
<evidence type="ECO:0000313" key="2">
    <source>
        <dbReference type="EMBL" id="VEN59125.1"/>
    </source>
</evidence>
<keyword evidence="3" id="KW-1185">Reference proteome</keyword>
<feature type="non-terminal residue" evidence="2">
    <location>
        <position position="62"/>
    </location>
</feature>
<protein>
    <submittedName>
        <fullName evidence="2">Uncharacterized protein</fullName>
    </submittedName>
</protein>
<feature type="chain" id="PRO_5025037551" evidence="1">
    <location>
        <begin position="19"/>
        <end position="62"/>
    </location>
</feature>
<keyword evidence="1" id="KW-0732">Signal</keyword>
<sequence length="62" mass="7018">MCSIGLLVTAALIGLSSAANWTAPTYHQVGQRPRGWSRLESPLRRGRGWRRWSGIRPRSETR</sequence>
<dbReference type="EMBL" id="CAACVG010011913">
    <property type="protein sequence ID" value="VEN59125.1"/>
    <property type="molecule type" value="Genomic_DNA"/>
</dbReference>
<dbReference type="Proteomes" id="UP000410492">
    <property type="component" value="Unassembled WGS sequence"/>
</dbReference>
<proteinExistence type="predicted"/>
<accession>A0A653DFY5</accession>
<gene>
    <name evidence="2" type="ORF">CALMAC_LOCUS17270</name>
</gene>
<evidence type="ECO:0000313" key="3">
    <source>
        <dbReference type="Proteomes" id="UP000410492"/>
    </source>
</evidence>
<dbReference type="AlphaFoldDB" id="A0A653DFY5"/>
<name>A0A653DFY5_CALMS</name>
<organism evidence="2 3">
    <name type="scientific">Callosobruchus maculatus</name>
    <name type="common">Southern cowpea weevil</name>
    <name type="synonym">Pulse bruchid</name>
    <dbReference type="NCBI Taxonomy" id="64391"/>
    <lineage>
        <taxon>Eukaryota</taxon>
        <taxon>Metazoa</taxon>
        <taxon>Ecdysozoa</taxon>
        <taxon>Arthropoda</taxon>
        <taxon>Hexapoda</taxon>
        <taxon>Insecta</taxon>
        <taxon>Pterygota</taxon>
        <taxon>Neoptera</taxon>
        <taxon>Endopterygota</taxon>
        <taxon>Coleoptera</taxon>
        <taxon>Polyphaga</taxon>
        <taxon>Cucujiformia</taxon>
        <taxon>Chrysomeloidea</taxon>
        <taxon>Chrysomelidae</taxon>
        <taxon>Bruchinae</taxon>
        <taxon>Bruchini</taxon>
        <taxon>Callosobruchus</taxon>
    </lineage>
</organism>